<dbReference type="CDD" id="cd07571">
    <property type="entry name" value="ALP_N-acyl_transferase"/>
    <property type="match status" value="1"/>
</dbReference>
<evidence type="ECO:0000256" key="2">
    <source>
        <dbReference type="ARBA" id="ARBA00022475"/>
    </source>
</evidence>
<keyword evidence="3" id="KW-0808">Transferase</keyword>
<feature type="transmembrane region" description="Helical" evidence="8">
    <location>
        <begin position="106"/>
        <end position="126"/>
    </location>
</feature>
<dbReference type="InterPro" id="IPR003010">
    <property type="entry name" value="C-N_Hydrolase"/>
</dbReference>
<dbReference type="PANTHER" id="PTHR38686">
    <property type="entry name" value="APOLIPOPROTEIN N-ACYLTRANSFERASE"/>
    <property type="match status" value="1"/>
</dbReference>
<dbReference type="Pfam" id="PF00795">
    <property type="entry name" value="CN_hydrolase"/>
    <property type="match status" value="1"/>
</dbReference>
<comment type="subcellular location">
    <subcellularLocation>
        <location evidence="1">Cell membrane</location>
        <topology evidence="1">Multi-pass membrane protein</topology>
    </subcellularLocation>
</comment>
<name>A0ABQ6K0H3_9MICO</name>
<feature type="transmembrane region" description="Helical" evidence="8">
    <location>
        <begin position="21"/>
        <end position="44"/>
    </location>
</feature>
<accession>A0ABQ6K0H3</accession>
<evidence type="ECO:0000256" key="4">
    <source>
        <dbReference type="ARBA" id="ARBA00022692"/>
    </source>
</evidence>
<evidence type="ECO:0000256" key="7">
    <source>
        <dbReference type="ARBA" id="ARBA00023315"/>
    </source>
</evidence>
<sequence length="426" mass="46055">MLITLAYRWVPPAFPTAVSRLLFLPAVVAGLWTLREAVASVWPWGGFAWGRVALSQSDSAISDLFPWLGVSGVSFVMVFLCAVALAAIQEGWRRRGPWREPVAVPWAARAALVTAIAALMVVIPAFPVPTHGTLRVGAVQGDTKAGYFDPPARVGDNLLRQIQKTQPVYGRHVDVVVWPEGASDLDPLEDPDAAALWDEVAQRAGAPLVGGAITARTSHGVTRYYNTSMVWQPARGGETDHYDKKHPVPFGEYVPARPFFHAIVPSLIDLIQREYTPGTTDDVMDVGKAVASIAICFDIVDDQIMTDGVREGGQLVFAQTNNADFGQFTDESVQQLAIARIRARELGRSVVNISTVGTSAIVYPDGTEHDRLATYTPGVMIDDVPLATTMTPAVLGGRQIEWLVCGLGVGALVAGFTVRFGRRRKS</sequence>
<dbReference type="InterPro" id="IPR036526">
    <property type="entry name" value="C-N_Hydrolase_sf"/>
</dbReference>
<evidence type="ECO:0000256" key="8">
    <source>
        <dbReference type="SAM" id="Phobius"/>
    </source>
</evidence>
<keyword evidence="5 8" id="KW-1133">Transmembrane helix</keyword>
<dbReference type="PROSITE" id="PS50263">
    <property type="entry name" value="CN_HYDROLASE"/>
    <property type="match status" value="1"/>
</dbReference>
<gene>
    <name evidence="10" type="ORF">GCM10025881_00950</name>
</gene>
<evidence type="ECO:0000256" key="6">
    <source>
        <dbReference type="ARBA" id="ARBA00023136"/>
    </source>
</evidence>
<evidence type="ECO:0000259" key="9">
    <source>
        <dbReference type="PROSITE" id="PS50263"/>
    </source>
</evidence>
<dbReference type="SUPFAM" id="SSF56317">
    <property type="entry name" value="Carbon-nitrogen hydrolase"/>
    <property type="match status" value="1"/>
</dbReference>
<evidence type="ECO:0000256" key="5">
    <source>
        <dbReference type="ARBA" id="ARBA00022989"/>
    </source>
</evidence>
<feature type="transmembrane region" description="Helical" evidence="8">
    <location>
        <begin position="400"/>
        <end position="420"/>
    </location>
</feature>
<dbReference type="Proteomes" id="UP001157034">
    <property type="component" value="Unassembled WGS sequence"/>
</dbReference>
<keyword evidence="4 8" id="KW-0812">Transmembrane</keyword>
<dbReference type="PANTHER" id="PTHR38686:SF1">
    <property type="entry name" value="APOLIPOPROTEIN N-ACYLTRANSFERASE"/>
    <property type="match status" value="1"/>
</dbReference>
<evidence type="ECO:0000313" key="10">
    <source>
        <dbReference type="EMBL" id="GMA93271.1"/>
    </source>
</evidence>
<keyword evidence="7" id="KW-0012">Acyltransferase</keyword>
<evidence type="ECO:0000313" key="11">
    <source>
        <dbReference type="Proteomes" id="UP001157034"/>
    </source>
</evidence>
<proteinExistence type="predicted"/>
<comment type="caution">
    <text evidence="10">The sequence shown here is derived from an EMBL/GenBank/DDBJ whole genome shotgun (WGS) entry which is preliminary data.</text>
</comment>
<dbReference type="InterPro" id="IPR045378">
    <property type="entry name" value="LNT_N"/>
</dbReference>
<dbReference type="InterPro" id="IPR004563">
    <property type="entry name" value="Apolipo_AcylTrfase"/>
</dbReference>
<evidence type="ECO:0000256" key="1">
    <source>
        <dbReference type="ARBA" id="ARBA00004651"/>
    </source>
</evidence>
<reference evidence="11" key="1">
    <citation type="journal article" date="2019" name="Int. J. Syst. Evol. Microbiol.">
        <title>The Global Catalogue of Microorganisms (GCM) 10K type strain sequencing project: providing services to taxonomists for standard genome sequencing and annotation.</title>
        <authorList>
            <consortium name="The Broad Institute Genomics Platform"/>
            <consortium name="The Broad Institute Genome Sequencing Center for Infectious Disease"/>
            <person name="Wu L."/>
            <person name="Ma J."/>
        </authorList>
    </citation>
    <scope>NUCLEOTIDE SEQUENCE [LARGE SCALE GENOMIC DNA]</scope>
    <source>
        <strain evidence="11">NBRC 108894</strain>
    </source>
</reference>
<organism evidence="10 11">
    <name type="scientific">Pseudolysinimonas kribbensis</name>
    <dbReference type="NCBI Taxonomy" id="433641"/>
    <lineage>
        <taxon>Bacteria</taxon>
        <taxon>Bacillati</taxon>
        <taxon>Actinomycetota</taxon>
        <taxon>Actinomycetes</taxon>
        <taxon>Micrococcales</taxon>
        <taxon>Microbacteriaceae</taxon>
        <taxon>Pseudolysinimonas</taxon>
    </lineage>
</organism>
<feature type="domain" description="CN hydrolase" evidence="9">
    <location>
        <begin position="134"/>
        <end position="386"/>
    </location>
</feature>
<dbReference type="Pfam" id="PF20154">
    <property type="entry name" value="LNT_N"/>
    <property type="match status" value="1"/>
</dbReference>
<dbReference type="Gene3D" id="3.60.110.10">
    <property type="entry name" value="Carbon-nitrogen hydrolase"/>
    <property type="match status" value="1"/>
</dbReference>
<dbReference type="NCBIfam" id="TIGR00546">
    <property type="entry name" value="lnt"/>
    <property type="match status" value="1"/>
</dbReference>
<evidence type="ECO:0000256" key="3">
    <source>
        <dbReference type="ARBA" id="ARBA00022679"/>
    </source>
</evidence>
<keyword evidence="2" id="KW-1003">Cell membrane</keyword>
<protein>
    <recommendedName>
        <fullName evidence="9">CN hydrolase domain-containing protein</fullName>
    </recommendedName>
</protein>
<keyword evidence="6 8" id="KW-0472">Membrane</keyword>
<dbReference type="RefSeq" id="WP_284251981.1">
    <property type="nucleotide sequence ID" value="NZ_BSVB01000001.1"/>
</dbReference>
<keyword evidence="11" id="KW-1185">Reference proteome</keyword>
<dbReference type="EMBL" id="BSVB01000001">
    <property type="protein sequence ID" value="GMA93271.1"/>
    <property type="molecule type" value="Genomic_DNA"/>
</dbReference>
<feature type="transmembrane region" description="Helical" evidence="8">
    <location>
        <begin position="64"/>
        <end position="85"/>
    </location>
</feature>